<feature type="transmembrane region" description="Helical" evidence="6">
    <location>
        <begin position="124"/>
        <end position="145"/>
    </location>
</feature>
<comment type="subcellular location">
    <subcellularLocation>
        <location evidence="1">Cell membrane</location>
        <topology evidence="1">Multi-pass membrane protein</topology>
    </subcellularLocation>
</comment>
<dbReference type="Gene3D" id="1.20.1250.20">
    <property type="entry name" value="MFS general substrate transporter like domains"/>
    <property type="match status" value="1"/>
</dbReference>
<feature type="transmembrane region" description="Helical" evidence="6">
    <location>
        <begin position="65"/>
        <end position="83"/>
    </location>
</feature>
<gene>
    <name evidence="8" type="ORF">GON05_33745</name>
</gene>
<feature type="transmembrane region" description="Helical" evidence="6">
    <location>
        <begin position="350"/>
        <end position="369"/>
    </location>
</feature>
<dbReference type="PROSITE" id="PS50850">
    <property type="entry name" value="MFS"/>
    <property type="match status" value="1"/>
</dbReference>
<feature type="transmembrane region" description="Helical" evidence="6">
    <location>
        <begin position="193"/>
        <end position="211"/>
    </location>
</feature>
<keyword evidence="3 6" id="KW-0812">Transmembrane</keyword>
<dbReference type="PANTHER" id="PTHR23531">
    <property type="entry name" value="QUINOLENE RESISTANCE PROTEIN NORA"/>
    <property type="match status" value="1"/>
</dbReference>
<dbReference type="InterPro" id="IPR020846">
    <property type="entry name" value="MFS_dom"/>
</dbReference>
<protein>
    <submittedName>
        <fullName evidence="8">MFS transporter</fullName>
    </submittedName>
</protein>
<accession>A0ABW9UM15</accession>
<keyword evidence="4 6" id="KW-1133">Transmembrane helix</keyword>
<dbReference type="SUPFAM" id="SSF103473">
    <property type="entry name" value="MFS general substrate transporter"/>
    <property type="match status" value="1"/>
</dbReference>
<keyword evidence="9" id="KW-1185">Reference proteome</keyword>
<feature type="transmembrane region" description="Helical" evidence="6">
    <location>
        <begin position="285"/>
        <end position="307"/>
    </location>
</feature>
<keyword evidence="2" id="KW-0813">Transport</keyword>
<feature type="transmembrane region" description="Helical" evidence="6">
    <location>
        <begin position="151"/>
        <end position="172"/>
    </location>
</feature>
<proteinExistence type="predicted"/>
<dbReference type="InterPro" id="IPR011701">
    <property type="entry name" value="MFS"/>
</dbReference>
<dbReference type="InterPro" id="IPR036259">
    <property type="entry name" value="MFS_trans_sf"/>
</dbReference>
<dbReference type="Pfam" id="PF07690">
    <property type="entry name" value="MFS_1"/>
    <property type="match status" value="1"/>
</dbReference>
<evidence type="ECO:0000259" key="7">
    <source>
        <dbReference type="PROSITE" id="PS50850"/>
    </source>
</evidence>
<evidence type="ECO:0000256" key="4">
    <source>
        <dbReference type="ARBA" id="ARBA00022989"/>
    </source>
</evidence>
<dbReference type="InterPro" id="IPR052714">
    <property type="entry name" value="MFS_Exporter"/>
</dbReference>
<feature type="domain" description="Major facilitator superfamily (MFS) profile" evidence="7">
    <location>
        <begin position="1"/>
        <end position="374"/>
    </location>
</feature>
<keyword evidence="5 6" id="KW-0472">Membrane</keyword>
<name>A0ABW9UM15_9BACL</name>
<evidence type="ECO:0000256" key="1">
    <source>
        <dbReference type="ARBA" id="ARBA00004651"/>
    </source>
</evidence>
<feature type="transmembrane region" description="Helical" evidence="6">
    <location>
        <begin position="7"/>
        <end position="23"/>
    </location>
</feature>
<reference evidence="8 9" key="1">
    <citation type="submission" date="2019-12" db="EMBL/GenBank/DDBJ databases">
        <authorList>
            <person name="Huq M.A."/>
        </authorList>
    </citation>
    <scope>NUCLEOTIDE SEQUENCE [LARGE SCALE GENOMIC DNA]</scope>
    <source>
        <strain evidence="8 9">MAH-34</strain>
    </source>
</reference>
<dbReference type="EMBL" id="WSEM01000034">
    <property type="protein sequence ID" value="MVQ39565.1"/>
    <property type="molecule type" value="Genomic_DNA"/>
</dbReference>
<organism evidence="8 9">
    <name type="scientific">Paenibacillus anseongense</name>
    <dbReference type="NCBI Taxonomy" id="2682845"/>
    <lineage>
        <taxon>Bacteria</taxon>
        <taxon>Bacillati</taxon>
        <taxon>Bacillota</taxon>
        <taxon>Bacilli</taxon>
        <taxon>Bacillales</taxon>
        <taxon>Paenibacillaceae</taxon>
        <taxon>Paenibacillus</taxon>
    </lineage>
</organism>
<dbReference type="Proteomes" id="UP000467637">
    <property type="component" value="Unassembled WGS sequence"/>
</dbReference>
<comment type="caution">
    <text evidence="8">The sequence shown here is derived from an EMBL/GenBank/DDBJ whole genome shotgun (WGS) entry which is preliminary data.</text>
</comment>
<feature type="transmembrane region" description="Helical" evidence="6">
    <location>
        <begin position="319"/>
        <end position="344"/>
    </location>
</feature>
<evidence type="ECO:0000313" key="8">
    <source>
        <dbReference type="EMBL" id="MVQ39565.1"/>
    </source>
</evidence>
<feature type="transmembrane region" description="Helical" evidence="6">
    <location>
        <begin position="231"/>
        <end position="249"/>
    </location>
</feature>
<evidence type="ECO:0000256" key="2">
    <source>
        <dbReference type="ARBA" id="ARBA00022448"/>
    </source>
</evidence>
<feature type="transmembrane region" description="Helical" evidence="6">
    <location>
        <begin position="89"/>
        <end position="112"/>
    </location>
</feature>
<evidence type="ECO:0000256" key="6">
    <source>
        <dbReference type="SAM" id="Phobius"/>
    </source>
</evidence>
<feature type="transmembrane region" description="Helical" evidence="6">
    <location>
        <begin position="261"/>
        <end position="279"/>
    </location>
</feature>
<evidence type="ECO:0000256" key="5">
    <source>
        <dbReference type="ARBA" id="ARBA00023136"/>
    </source>
</evidence>
<dbReference type="CDD" id="cd17489">
    <property type="entry name" value="MFS_YfcJ_like"/>
    <property type="match status" value="1"/>
</dbReference>
<evidence type="ECO:0000256" key="3">
    <source>
        <dbReference type="ARBA" id="ARBA00022692"/>
    </source>
</evidence>
<evidence type="ECO:0000313" key="9">
    <source>
        <dbReference type="Proteomes" id="UP000467637"/>
    </source>
</evidence>
<dbReference type="PANTHER" id="PTHR23531:SF2">
    <property type="entry name" value="PERMEASE"/>
    <property type="match status" value="1"/>
</dbReference>
<sequence>MISFSHFFIFMTFYILAVTLPQFVLDELRGSEQGIGLVITVFVITAVISRPLTGKWLEEINRRKLLNIALIISTICSLSYLWIDNYSVLLVLRFIHGFAFGIVTTSTSAIALDIIPEHRKGEGVGYFSLFMSLAMVIGPFVGLWITTHISYVAMFVMVAVFSLLSLLCGMLTRFTKQVNRPSSEVVIKGVRRYIEVSAIPISIAGFVLAYSYGALSTFISVYAKTLGLERIASYFFIILALMILLTRPFTGRLFDRKGEHVLAYPGIILFIIGMIWLSQAYTAPVFLITAGIIGIGYGAIFPSFMTIAVKASPGHRRGVAISTFLVFFDSGYGVGSYLLGVIAAKTNYHTMFLIGGCIMILTLVIYYLFHHRRQTVGTVTGTQNR</sequence>
<feature type="transmembrane region" description="Helical" evidence="6">
    <location>
        <begin position="35"/>
        <end position="53"/>
    </location>
</feature>